<dbReference type="InterPro" id="IPR024660">
    <property type="entry name" value="UCS_central_dom"/>
</dbReference>
<dbReference type="Proteomes" id="UP000422736">
    <property type="component" value="Chromosome 6"/>
</dbReference>
<dbReference type="PANTHER" id="PTHR45994:SF1">
    <property type="entry name" value="FI21225P1"/>
    <property type="match status" value="1"/>
</dbReference>
<dbReference type="Gene3D" id="1.25.10.10">
    <property type="entry name" value="Leucine-rich Repeat Variant"/>
    <property type="match status" value="1"/>
</dbReference>
<evidence type="ECO:0000256" key="2">
    <source>
        <dbReference type="ARBA" id="ARBA00022490"/>
    </source>
</evidence>
<evidence type="ECO:0000259" key="3">
    <source>
        <dbReference type="Pfam" id="PF11701"/>
    </source>
</evidence>
<accession>A0ABX6F0E8</accession>
<organism evidence="4 5">
    <name type="scientific">Kluyveromyces marxianus</name>
    <name type="common">Yeast</name>
    <name type="synonym">Candida kefyr</name>
    <dbReference type="NCBI Taxonomy" id="4911"/>
    <lineage>
        <taxon>Eukaryota</taxon>
        <taxon>Fungi</taxon>
        <taxon>Dikarya</taxon>
        <taxon>Ascomycota</taxon>
        <taxon>Saccharomycotina</taxon>
        <taxon>Saccharomycetes</taxon>
        <taxon>Saccharomycetales</taxon>
        <taxon>Saccharomycetaceae</taxon>
        <taxon>Kluyveromyces</taxon>
    </lineage>
</organism>
<dbReference type="Pfam" id="PF11701">
    <property type="entry name" value="UNC45-central"/>
    <property type="match status" value="1"/>
</dbReference>
<keyword evidence="5" id="KW-1185">Reference proteome</keyword>
<dbReference type="PANTHER" id="PTHR45994">
    <property type="entry name" value="FI21225P1"/>
    <property type="match status" value="1"/>
</dbReference>
<dbReference type="InterPro" id="IPR011989">
    <property type="entry name" value="ARM-like"/>
</dbReference>
<name>A0ABX6F0E8_KLUMA</name>
<feature type="domain" description="UNC-45/Cro1/She4 central" evidence="3">
    <location>
        <begin position="59"/>
        <end position="225"/>
    </location>
</feature>
<sequence length="673" mass="75534">MDETWETILSKDIDVSSTLKENCTSIEDVKGLLKVAQGWISAGIHDIEEEKRCWMCISTILGSVNVKDWSALEFVCRGILLRSKEKELRPTLQMTANALMCSYPEKMEQKCGNILQELLIEAEEDSGTDSVLLLVQAMSLLFPICLSMCKDMLVSTDFQDVLIGKLKLNETVNSELVLASLNLLSVACIDDSMRTFICEHYLKLLEQTFTVAKYKIATALVLIKIWNFTKLQKQTLDECISIFIESFAKGEHVEESTESLAYLTLKPSVRVLLRNNGDVSLKLIEMLKSEETAPSEAYAILCIIANLSSLPADSGEEDTINKLKQSLKSKQEREQEAATVENLQEIQEFNRDYIIDLDLIGRLKSMKLSTSSFNQAIKIVYNVTRDKKLIPDSVKQGAGVMLLVFLAQKREVAKDEYYFLAIRALSKILIHVNPQTAFNKFSPLNTVPFLFEMLPSGEEDAADESTTNALLSQPQFTPLDTYESLLALTNLATINQGSDLGKIIAGNPKYWTTIENLLLDSRVQIQRSTLELISNLMAYPMNLAAKFFNFENPKSSQNFNTLVKLLELQDLQSQRAVAAIFANIVTTVPFICEELSHKENLSQTLIRVFKAQHNDTDLRQRLLVLLLSIMGSNPDVVTSVKNDATLLTTIKQYKQSPDPLTSEITTDILKLVS</sequence>
<protein>
    <submittedName>
        <fullName evidence="4">SWI5-dependent HO expression protein 4</fullName>
    </submittedName>
</protein>
<comment type="subcellular location">
    <subcellularLocation>
        <location evidence="1">Cytoplasm</location>
    </subcellularLocation>
</comment>
<reference evidence="4 5" key="1">
    <citation type="submission" date="2016-03" db="EMBL/GenBank/DDBJ databases">
        <title>How can Kluyveromyces marxianus grow so fast - potential evolutionary course in Saccharomyces Complex revealed by comparative genomics.</title>
        <authorList>
            <person name="Mo W."/>
            <person name="Lu W."/>
            <person name="Yang X."/>
            <person name="Qi J."/>
            <person name="Lv H."/>
        </authorList>
    </citation>
    <scope>NUCLEOTIDE SEQUENCE [LARGE SCALE GENOMIC DNA]</scope>
    <source>
        <strain evidence="4 5">FIM1</strain>
    </source>
</reference>
<dbReference type="Gene3D" id="1.25.10.100">
    <property type="match status" value="1"/>
</dbReference>
<evidence type="ECO:0000256" key="1">
    <source>
        <dbReference type="ARBA" id="ARBA00004496"/>
    </source>
</evidence>
<reference evidence="4 5" key="2">
    <citation type="submission" date="2019-11" db="EMBL/GenBank/DDBJ databases">
        <authorList>
            <person name="Lu H."/>
        </authorList>
    </citation>
    <scope>NUCLEOTIDE SEQUENCE [LARGE SCALE GENOMIC DNA]</scope>
    <source>
        <strain evidence="4 5">FIM1</strain>
    </source>
</reference>
<evidence type="ECO:0000313" key="5">
    <source>
        <dbReference type="Proteomes" id="UP000422736"/>
    </source>
</evidence>
<dbReference type="InterPro" id="IPR016024">
    <property type="entry name" value="ARM-type_fold"/>
</dbReference>
<dbReference type="EMBL" id="CP015059">
    <property type="protein sequence ID" value="QGN17472.1"/>
    <property type="molecule type" value="Genomic_DNA"/>
</dbReference>
<dbReference type="SUPFAM" id="SSF48371">
    <property type="entry name" value="ARM repeat"/>
    <property type="match status" value="1"/>
</dbReference>
<keyword evidence="2" id="KW-0963">Cytoplasm</keyword>
<proteinExistence type="predicted"/>
<gene>
    <name evidence="4" type="primary">SHE4</name>
    <name evidence="4" type="ORF">FIM1_4208</name>
</gene>
<evidence type="ECO:0000313" key="4">
    <source>
        <dbReference type="EMBL" id="QGN17472.1"/>
    </source>
</evidence>